<evidence type="ECO:0000313" key="2">
    <source>
        <dbReference type="EMBL" id="CQR55592.1"/>
    </source>
</evidence>
<dbReference type="HOGENOM" id="CLU_733294_0_0_9"/>
<sequence>MTNPLKYDPDKQLTDEAWANLQAKLAAEPVNPVWAAWGQDAKNVNRAEGNAAAIPDTHHIGDAAQPSASPVAVRAAHEKTKGRTTRRKGMTRRRKWATAAAGAAIFAAILATPVGNTAMAAILSQFRVQEVTAVNEEDLRSLFYQASGEDNVNDAVNKFGSFSYSYGTLNGMVPVNALQDKLGYAAPTGEAFNHIKSVLVNPSQQITLTLKVDEVNKALKRLGATRLLPESVDGKPVTLSIPESVSYDFTTDDHWANLMQMNTPVVNVDPSINVEEAVQAIIDFPLLPDELKSSLQQSSILAGDLPMPVIKGNHSEQITVNGIKVIMEATEYSNGPVYSATWVNKGQLFDFSGGSLYQDKEKFMKQLQELITL</sequence>
<evidence type="ECO:0000313" key="3">
    <source>
        <dbReference type="Proteomes" id="UP000033163"/>
    </source>
</evidence>
<dbReference type="Proteomes" id="UP000033163">
    <property type="component" value="Chromosome I"/>
</dbReference>
<gene>
    <name evidence="2" type="ORF">PRIO_3189</name>
</gene>
<feature type="transmembrane region" description="Helical" evidence="1">
    <location>
        <begin position="96"/>
        <end position="115"/>
    </location>
</feature>
<evidence type="ECO:0000256" key="1">
    <source>
        <dbReference type="SAM" id="Phobius"/>
    </source>
</evidence>
<accession>A0A0E4CWS6</accession>
<dbReference type="RefSeq" id="WP_020432074.1">
    <property type="nucleotide sequence ID" value="NZ_AGBD01001402.1"/>
</dbReference>
<keyword evidence="1" id="KW-0472">Membrane</keyword>
<protein>
    <submittedName>
        <fullName evidence="2">Putative membrane protein</fullName>
    </submittedName>
</protein>
<keyword evidence="1" id="KW-1133">Transmembrane helix</keyword>
<name>A0A0E4CWS6_9BACL</name>
<dbReference type="PATRIC" id="fig|1073571.4.peg.3407"/>
<dbReference type="AlphaFoldDB" id="A0A0E4CWS6"/>
<dbReference type="STRING" id="483937.AMQ84_28655"/>
<organism evidence="2 3">
    <name type="scientific">Paenibacillus riograndensis SBR5</name>
    <dbReference type="NCBI Taxonomy" id="1073571"/>
    <lineage>
        <taxon>Bacteria</taxon>
        <taxon>Bacillati</taxon>
        <taxon>Bacillota</taxon>
        <taxon>Bacilli</taxon>
        <taxon>Bacillales</taxon>
        <taxon>Paenibacillaceae</taxon>
        <taxon>Paenibacillus</taxon>
        <taxon>Paenibacillus sonchi group</taxon>
    </lineage>
</organism>
<dbReference type="EMBL" id="LN831776">
    <property type="protein sequence ID" value="CQR55592.1"/>
    <property type="molecule type" value="Genomic_DNA"/>
</dbReference>
<reference evidence="3" key="1">
    <citation type="submission" date="2015-03" db="EMBL/GenBank/DDBJ databases">
        <authorList>
            <person name="Wibberg D."/>
        </authorList>
    </citation>
    <scope>NUCLEOTIDE SEQUENCE [LARGE SCALE GENOMIC DNA]</scope>
</reference>
<proteinExistence type="predicted"/>
<dbReference type="KEGG" id="pri:PRIO_3189"/>
<keyword evidence="1" id="KW-0812">Transmembrane</keyword>